<dbReference type="Proteomes" id="UP000492821">
    <property type="component" value="Unassembled WGS sequence"/>
</dbReference>
<dbReference type="CDD" id="cd00047">
    <property type="entry name" value="PTPc"/>
    <property type="match status" value="1"/>
</dbReference>
<keyword evidence="6" id="KW-0812">Transmembrane</keyword>
<feature type="domain" description="Tyrosine specific protein phosphatases" evidence="8">
    <location>
        <begin position="468"/>
        <end position="537"/>
    </location>
</feature>
<reference evidence="10" key="2">
    <citation type="submission" date="2020-10" db="UniProtKB">
        <authorList>
            <consortium name="WormBaseParasite"/>
        </authorList>
    </citation>
    <scope>IDENTIFICATION</scope>
</reference>
<evidence type="ECO:0000256" key="3">
    <source>
        <dbReference type="ARBA" id="ARBA00022912"/>
    </source>
</evidence>
<dbReference type="PROSITE" id="PS00383">
    <property type="entry name" value="TYR_PHOSPHATASE_1"/>
    <property type="match status" value="1"/>
</dbReference>
<keyword evidence="3" id="KW-0904">Protein phosphatase</keyword>
<dbReference type="PRINTS" id="PR00700">
    <property type="entry name" value="PRTYPHPHTASE"/>
</dbReference>
<dbReference type="GO" id="GO:0045202">
    <property type="term" value="C:synapse"/>
    <property type="evidence" value="ECO:0007669"/>
    <property type="project" value="UniProtKB-ARBA"/>
</dbReference>
<evidence type="ECO:0000313" key="9">
    <source>
        <dbReference type="Proteomes" id="UP000492821"/>
    </source>
</evidence>
<keyword evidence="6" id="KW-0472">Membrane</keyword>
<dbReference type="AlphaFoldDB" id="A0A7E4UR20"/>
<keyword evidence="2" id="KW-0378">Hydrolase</keyword>
<evidence type="ECO:0000313" key="10">
    <source>
        <dbReference type="WBParaSite" id="Pan_g11780.t1"/>
    </source>
</evidence>
<evidence type="ECO:0000259" key="7">
    <source>
        <dbReference type="PROSITE" id="PS50055"/>
    </source>
</evidence>
<evidence type="ECO:0000256" key="1">
    <source>
        <dbReference type="ARBA" id="ARBA00013064"/>
    </source>
</evidence>
<dbReference type="PANTHER" id="PTHR19134:SF449">
    <property type="entry name" value="TYROSINE-PROTEIN PHOSPHATASE 1"/>
    <property type="match status" value="1"/>
</dbReference>
<dbReference type="InterPro" id="IPR016130">
    <property type="entry name" value="Tyr_Pase_AS"/>
</dbReference>
<feature type="compositionally biased region" description="Basic and acidic residues" evidence="5">
    <location>
        <begin position="208"/>
        <end position="217"/>
    </location>
</feature>
<evidence type="ECO:0000256" key="5">
    <source>
        <dbReference type="SAM" id="MobiDB-lite"/>
    </source>
</evidence>
<dbReference type="InterPro" id="IPR000387">
    <property type="entry name" value="Tyr_Pase_dom"/>
</dbReference>
<keyword evidence="6" id="KW-1133">Transmembrane helix</keyword>
<keyword evidence="9" id="KW-1185">Reference proteome</keyword>
<sequence length="578" mass="64640">MDGLAWFFIILGLVILLVLIVAVILIVYCCQRRRRNKVHIDQVHVAHSCTDSSSSSSAGIDYEKKNAKNLHVFHGLPDHPVKAFEAPPIQISPEVDLEEANRRYARTHSDSLDRKSAHFASPKTVDKHGKDAGYGATVLVVDDEASYGSAYNPAMATGIQLGKFTDGRRSNELTVNTYNVGDGGVMPMGKLKTSPVSIVSVNVTDSDGPEKPARKDTPGVNGGKRPYNLNLPTAINNATANNPRPTYKAVSPILIRSFPQKLEQLTENENEALYTEFEQLEKSNSRNNHLSIAVATAPGNTRRNRFYDIVPYDFNRVVLHPRGGWETRSDYINASFIETLDGERGYIAAQGPLDGTECAKGKRDSTVDDFWRMVWDEQVDCIVMLTQCVEEIKTKCAPYWPHTAGESILVDDEIDVNLYCLVEDENSFQREFLLTNVAFPRVPPRKVLQWHFKGWHDSTSPTSPTALLHFVRQIRTSTHHAPVLVHCSAGVGRTGVFLAVDQLLDRLEAEQPLDVFGVVQHLRRQRMNMVQTAEQYIAIYDVMALAVRQRLGQEISDDLTSLDRNRWLSSNTINDATL</sequence>
<dbReference type="SMART" id="SM00404">
    <property type="entry name" value="PTPc_motif"/>
    <property type="match status" value="1"/>
</dbReference>
<dbReference type="InterPro" id="IPR050348">
    <property type="entry name" value="Protein-Tyr_Phosphatase"/>
</dbReference>
<dbReference type="PROSITE" id="PS50056">
    <property type="entry name" value="TYR_PHOSPHATASE_2"/>
    <property type="match status" value="1"/>
</dbReference>
<dbReference type="EC" id="3.1.3.48" evidence="1"/>
<comment type="catalytic activity">
    <reaction evidence="4">
        <text>O-phospho-L-tyrosyl-[protein] + H2O = L-tyrosyl-[protein] + phosphate</text>
        <dbReference type="Rhea" id="RHEA:10684"/>
        <dbReference type="Rhea" id="RHEA-COMP:10136"/>
        <dbReference type="Rhea" id="RHEA-COMP:20101"/>
        <dbReference type="ChEBI" id="CHEBI:15377"/>
        <dbReference type="ChEBI" id="CHEBI:43474"/>
        <dbReference type="ChEBI" id="CHEBI:46858"/>
        <dbReference type="ChEBI" id="CHEBI:61978"/>
        <dbReference type="EC" id="3.1.3.48"/>
    </reaction>
</comment>
<evidence type="ECO:0000256" key="4">
    <source>
        <dbReference type="ARBA" id="ARBA00051722"/>
    </source>
</evidence>
<dbReference type="Pfam" id="PF00102">
    <property type="entry name" value="Y_phosphatase"/>
    <property type="match status" value="1"/>
</dbReference>
<protein>
    <recommendedName>
        <fullName evidence="1">protein-tyrosine-phosphatase</fullName>
        <ecNumber evidence="1">3.1.3.48</ecNumber>
    </recommendedName>
</protein>
<organism evidence="9 10">
    <name type="scientific">Panagrellus redivivus</name>
    <name type="common">Microworm</name>
    <dbReference type="NCBI Taxonomy" id="6233"/>
    <lineage>
        <taxon>Eukaryota</taxon>
        <taxon>Metazoa</taxon>
        <taxon>Ecdysozoa</taxon>
        <taxon>Nematoda</taxon>
        <taxon>Chromadorea</taxon>
        <taxon>Rhabditida</taxon>
        <taxon>Tylenchina</taxon>
        <taxon>Panagrolaimomorpha</taxon>
        <taxon>Panagrolaimoidea</taxon>
        <taxon>Panagrolaimidae</taxon>
        <taxon>Panagrellus</taxon>
    </lineage>
</organism>
<reference evidence="9" key="1">
    <citation type="journal article" date="2013" name="Genetics">
        <title>The draft genome and transcriptome of Panagrellus redivivus are shaped by the harsh demands of a free-living lifestyle.</title>
        <authorList>
            <person name="Srinivasan J."/>
            <person name="Dillman A.R."/>
            <person name="Macchietto M.G."/>
            <person name="Heikkinen L."/>
            <person name="Lakso M."/>
            <person name="Fracchia K.M."/>
            <person name="Antoshechkin I."/>
            <person name="Mortazavi A."/>
            <person name="Wong G."/>
            <person name="Sternberg P.W."/>
        </authorList>
    </citation>
    <scope>NUCLEOTIDE SEQUENCE [LARGE SCALE GENOMIC DNA]</scope>
    <source>
        <strain evidence="9">MT8872</strain>
    </source>
</reference>
<feature type="domain" description="Tyrosine-protein phosphatase" evidence="7">
    <location>
        <begin position="273"/>
        <end position="546"/>
    </location>
</feature>
<dbReference type="GO" id="GO:0004725">
    <property type="term" value="F:protein tyrosine phosphatase activity"/>
    <property type="evidence" value="ECO:0007669"/>
    <property type="project" value="UniProtKB-EC"/>
</dbReference>
<name>A0A7E4UR20_PANRE</name>
<proteinExistence type="predicted"/>
<dbReference type="SMART" id="SM00194">
    <property type="entry name" value="PTPc"/>
    <property type="match status" value="1"/>
</dbReference>
<dbReference type="FunFam" id="3.90.190.10:FF:000102">
    <property type="entry name" value="Receptor-type tyrosine-protein phosphatase"/>
    <property type="match status" value="1"/>
</dbReference>
<dbReference type="Gene3D" id="3.90.190.10">
    <property type="entry name" value="Protein tyrosine phosphatase superfamily"/>
    <property type="match status" value="1"/>
</dbReference>
<dbReference type="InterPro" id="IPR029021">
    <property type="entry name" value="Prot-tyrosine_phosphatase-like"/>
</dbReference>
<evidence type="ECO:0000256" key="2">
    <source>
        <dbReference type="ARBA" id="ARBA00022801"/>
    </source>
</evidence>
<evidence type="ECO:0000256" key="6">
    <source>
        <dbReference type="SAM" id="Phobius"/>
    </source>
</evidence>
<accession>A0A7E4UR20</accession>
<dbReference type="WBParaSite" id="Pan_g11780.t1">
    <property type="protein sequence ID" value="Pan_g11780.t1"/>
    <property type="gene ID" value="Pan_g11780"/>
</dbReference>
<dbReference type="InterPro" id="IPR003595">
    <property type="entry name" value="Tyr_Pase_cat"/>
</dbReference>
<dbReference type="PANTHER" id="PTHR19134">
    <property type="entry name" value="RECEPTOR-TYPE TYROSINE-PROTEIN PHOSPHATASE"/>
    <property type="match status" value="1"/>
</dbReference>
<dbReference type="PROSITE" id="PS50055">
    <property type="entry name" value="TYR_PHOSPHATASE_PTP"/>
    <property type="match status" value="1"/>
</dbReference>
<evidence type="ECO:0000259" key="8">
    <source>
        <dbReference type="PROSITE" id="PS50056"/>
    </source>
</evidence>
<dbReference type="SUPFAM" id="SSF52799">
    <property type="entry name" value="(Phosphotyrosine protein) phosphatases II"/>
    <property type="match status" value="1"/>
</dbReference>
<feature type="transmembrane region" description="Helical" evidence="6">
    <location>
        <begin position="6"/>
        <end position="30"/>
    </location>
</feature>
<feature type="region of interest" description="Disordered" evidence="5">
    <location>
        <begin position="204"/>
        <end position="229"/>
    </location>
</feature>
<dbReference type="InterPro" id="IPR000242">
    <property type="entry name" value="PTP_cat"/>
</dbReference>